<dbReference type="EMBL" id="JARTCD010000017">
    <property type="protein sequence ID" value="KAJ8659570.1"/>
    <property type="molecule type" value="Genomic_DNA"/>
</dbReference>
<evidence type="ECO:0000256" key="8">
    <source>
        <dbReference type="ARBA" id="ARBA00044898"/>
    </source>
</evidence>
<keyword evidence="19" id="KW-0812">Transmembrane</keyword>
<evidence type="ECO:0000256" key="17">
    <source>
        <dbReference type="ARBA" id="ARBA00045709"/>
    </source>
</evidence>
<feature type="transmembrane region" description="Helical" evidence="19">
    <location>
        <begin position="73"/>
        <end position="90"/>
    </location>
</feature>
<dbReference type="PANTHER" id="PTHR23512:SF12">
    <property type="entry name" value="TRANSPORTER, PUTATIVE (AFU_ORTHOLOGUE AFUA_4G00260)-RELATED"/>
    <property type="match status" value="1"/>
</dbReference>
<dbReference type="InterPro" id="IPR020846">
    <property type="entry name" value="MFS_dom"/>
</dbReference>
<evidence type="ECO:0000256" key="19">
    <source>
        <dbReference type="SAM" id="Phobius"/>
    </source>
</evidence>
<feature type="transmembrane region" description="Helical" evidence="19">
    <location>
        <begin position="417"/>
        <end position="436"/>
    </location>
</feature>
<evidence type="ECO:0000259" key="20">
    <source>
        <dbReference type="PROSITE" id="PS50850"/>
    </source>
</evidence>
<evidence type="ECO:0000256" key="12">
    <source>
        <dbReference type="ARBA" id="ARBA00044912"/>
    </source>
</evidence>
<keyword evidence="19" id="KW-1133">Transmembrane helix</keyword>
<comment type="catalytic activity">
    <reaction evidence="14">
        <text>L-lysyl-glycine(out) = L-lysyl-glycine(in)</text>
        <dbReference type="Rhea" id="RHEA:79407"/>
        <dbReference type="ChEBI" id="CHEBI:191202"/>
    </reaction>
</comment>
<feature type="transmembrane region" description="Helical" evidence="19">
    <location>
        <begin position="139"/>
        <end position="158"/>
    </location>
</feature>
<evidence type="ECO:0000256" key="18">
    <source>
        <dbReference type="ARBA" id="ARBA00046376"/>
    </source>
</evidence>
<evidence type="ECO:0000313" key="22">
    <source>
        <dbReference type="Proteomes" id="UP001234581"/>
    </source>
</evidence>
<feature type="transmembrane region" description="Helical" evidence="19">
    <location>
        <begin position="356"/>
        <end position="375"/>
    </location>
</feature>
<protein>
    <recommendedName>
        <fullName evidence="15">Lysosomal dipeptide transporter MFSD1</fullName>
    </recommendedName>
    <alternativeName>
        <fullName evidence="16">Major facilitator superfamily domain-containing protein 1</fullName>
    </alternativeName>
</protein>
<dbReference type="Proteomes" id="UP001234581">
    <property type="component" value="Unassembled WGS sequence"/>
</dbReference>
<comment type="catalytic activity">
    <reaction evidence="11">
        <text>L-arginyl-glycine(out) = L-arginyl-glycine(in)</text>
        <dbReference type="Rhea" id="RHEA:79391"/>
        <dbReference type="ChEBI" id="CHEBI:229955"/>
    </reaction>
</comment>
<feature type="transmembrane region" description="Helical" evidence="19">
    <location>
        <begin position="511"/>
        <end position="533"/>
    </location>
</feature>
<evidence type="ECO:0000256" key="2">
    <source>
        <dbReference type="ARBA" id="ARBA00044876"/>
    </source>
</evidence>
<dbReference type="GO" id="GO:0016020">
    <property type="term" value="C:membrane"/>
    <property type="evidence" value="ECO:0007669"/>
    <property type="project" value="UniProtKB-SubCell"/>
</dbReference>
<evidence type="ECO:0000256" key="9">
    <source>
        <dbReference type="ARBA" id="ARBA00044899"/>
    </source>
</evidence>
<evidence type="ECO:0000256" key="11">
    <source>
        <dbReference type="ARBA" id="ARBA00044903"/>
    </source>
</evidence>
<comment type="catalytic activity">
    <reaction evidence="7">
        <text>L-alpha-aminoacyl-L-lysine(out) = L-alpha-aminoacyl-L-lysine(in)</text>
        <dbReference type="Rhea" id="RHEA:79383"/>
        <dbReference type="ChEBI" id="CHEBI:229966"/>
    </reaction>
</comment>
<comment type="caution">
    <text evidence="21">The sequence shown here is derived from an EMBL/GenBank/DDBJ whole genome shotgun (WGS) entry which is preliminary data.</text>
</comment>
<evidence type="ECO:0000256" key="3">
    <source>
        <dbReference type="ARBA" id="ARBA00044878"/>
    </source>
</evidence>
<evidence type="ECO:0000256" key="13">
    <source>
        <dbReference type="ARBA" id="ARBA00044919"/>
    </source>
</evidence>
<evidence type="ECO:0000256" key="16">
    <source>
        <dbReference type="ARBA" id="ARBA00045018"/>
    </source>
</evidence>
<proteinExistence type="predicted"/>
<evidence type="ECO:0000256" key="1">
    <source>
        <dbReference type="ARBA" id="ARBA00004141"/>
    </source>
</evidence>
<feature type="transmembrane region" description="Helical" evidence="19">
    <location>
        <begin position="284"/>
        <end position="305"/>
    </location>
</feature>
<feature type="transmembrane region" description="Helical" evidence="19">
    <location>
        <begin position="381"/>
        <end position="405"/>
    </location>
</feature>
<keyword evidence="22" id="KW-1185">Reference proteome</keyword>
<comment type="subcellular location">
    <subcellularLocation>
        <location evidence="1">Membrane</location>
        <topology evidence="1">Multi-pass membrane protein</topology>
    </subcellularLocation>
</comment>
<comment type="catalytic activity">
    <reaction evidence="8">
        <text>L-aspartyl-L-lysine(out) = L-aspartyl-L-lysine(in)</text>
        <dbReference type="Rhea" id="RHEA:79411"/>
        <dbReference type="ChEBI" id="CHEBI:229953"/>
    </reaction>
</comment>
<comment type="catalytic activity">
    <reaction evidence="6">
        <text>L-lysyl-L-alpha-amino acid(out) = L-lysyl-L-alpha-amino acid(in)</text>
        <dbReference type="Rhea" id="RHEA:79387"/>
        <dbReference type="ChEBI" id="CHEBI:229965"/>
    </reaction>
</comment>
<comment type="catalytic activity">
    <reaction evidence="12">
        <text>L-histidyl-L-alpha-amino acid(out) = L-histidyl-L-alpha-amino acid(in)</text>
        <dbReference type="Rhea" id="RHEA:79379"/>
        <dbReference type="ChEBI" id="CHEBI:229964"/>
    </reaction>
</comment>
<dbReference type="RefSeq" id="XP_058344483.1">
    <property type="nucleotide sequence ID" value="XM_058484606.1"/>
</dbReference>
<dbReference type="GO" id="GO:0022857">
    <property type="term" value="F:transmembrane transporter activity"/>
    <property type="evidence" value="ECO:0007669"/>
    <property type="project" value="InterPro"/>
</dbReference>
<feature type="transmembrane region" description="Helical" evidence="19">
    <location>
        <begin position="111"/>
        <end position="133"/>
    </location>
</feature>
<organism evidence="21 22">
    <name type="scientific">Lichtheimia ornata</name>
    <dbReference type="NCBI Taxonomy" id="688661"/>
    <lineage>
        <taxon>Eukaryota</taxon>
        <taxon>Fungi</taxon>
        <taxon>Fungi incertae sedis</taxon>
        <taxon>Mucoromycota</taxon>
        <taxon>Mucoromycotina</taxon>
        <taxon>Mucoromycetes</taxon>
        <taxon>Mucorales</taxon>
        <taxon>Lichtheimiaceae</taxon>
        <taxon>Lichtheimia</taxon>
    </lineage>
</organism>
<dbReference type="AlphaFoldDB" id="A0AAD7XYY2"/>
<comment type="catalytic activity">
    <reaction evidence="5">
        <text>L-alpha-aminoacyl-L-histidine(out) = L-alpha-aminoacyl-L-histidine(in)</text>
        <dbReference type="Rhea" id="RHEA:79375"/>
        <dbReference type="ChEBI" id="CHEBI:229967"/>
    </reaction>
</comment>
<evidence type="ECO:0000256" key="15">
    <source>
        <dbReference type="ARBA" id="ARBA00044985"/>
    </source>
</evidence>
<feature type="transmembrane region" description="Helical" evidence="19">
    <location>
        <begin position="325"/>
        <end position="349"/>
    </location>
</feature>
<evidence type="ECO:0000256" key="14">
    <source>
        <dbReference type="ARBA" id="ARBA00044924"/>
    </source>
</evidence>
<dbReference type="SUPFAM" id="SSF103473">
    <property type="entry name" value="MFS general substrate transporter"/>
    <property type="match status" value="1"/>
</dbReference>
<comment type="subunit">
    <text evidence="18">Homodimer. Interacts with lysosomal protein GLMP (via lumenal domain); the interaction starts while both proteins are still in the endoplasmic reticulum and is required for stabilization of MFSD1 in lysosomes but has no direct effect on its targeting to lysosomes or transporter activity.</text>
</comment>
<gene>
    <name evidence="21" type="ORF">O0I10_004547</name>
</gene>
<dbReference type="Gene3D" id="1.20.1250.20">
    <property type="entry name" value="MFS general substrate transporter like domains"/>
    <property type="match status" value="2"/>
</dbReference>
<feature type="transmembrane region" description="Helical" evidence="19">
    <location>
        <begin position="233"/>
        <end position="255"/>
    </location>
</feature>
<comment type="catalytic activity">
    <reaction evidence="9">
        <text>L-arginyl-L-alpha-amino acid(out) = L-arginyl-L-alpha-amino acid(in)</text>
        <dbReference type="Rhea" id="RHEA:79371"/>
        <dbReference type="ChEBI" id="CHEBI:84315"/>
    </reaction>
</comment>
<feature type="transmembrane region" description="Helical" evidence="19">
    <location>
        <begin position="448"/>
        <end position="474"/>
    </location>
</feature>
<name>A0AAD7XYY2_9FUNG</name>
<accession>A0AAD7XYY2</accession>
<comment type="catalytic activity">
    <reaction evidence="2">
        <text>L-lysyl-L-alanine(out) = L-lysyl-L-alanine(in)</text>
        <dbReference type="Rhea" id="RHEA:79399"/>
        <dbReference type="ChEBI" id="CHEBI:229954"/>
    </reaction>
</comment>
<evidence type="ECO:0000256" key="5">
    <source>
        <dbReference type="ARBA" id="ARBA00044884"/>
    </source>
</evidence>
<comment type="catalytic activity">
    <reaction evidence="10">
        <text>L-lysyl-L-lysine(out) = L-lysyl-L-lysine(in)</text>
        <dbReference type="Rhea" id="RHEA:79403"/>
        <dbReference type="ChEBI" id="CHEBI:229956"/>
    </reaction>
</comment>
<sequence length="534" mass="57973">MPQSTPGERTPLLNSTLQQDCCSSTKGCCSAPKSHTTPSSCFNDSESACCQQQSQVNNADYCQLAEQPWQYKAVALICALLLAVGSHFAAHTLGAMKNTIKLEFGISNSQYGVIQSSVSIVNTVLPVLGGLYLDAFGTVSGSILTTVLITLGNILVALSMHNTSLTTMIVGRVMYGIGSGTVVIVQETILSQWFKGRSLAGVMALMLTVSRLASFLAQAVVVPIANWTGWFGYGFWFSALLCIISFVFNLVYVALLRKVSPRGTGCHKQLESIRRKKSFSWSKLMYLPHSYWLVVAMEFLLGGSWGCFLHINSEFVKFRFGYSNAHAAATASLAQVLPVFLMPILGICLDRYGKRTWMMIGSGASMLISLLLLEFTPLNPVVGMLMFSLSLALGPVGLVSSVPIILPLSMVGTGMGLIKSGTNIGASLFDIFSGLLQDADPNKGYTGVIIFFIVIAALATLAGIVLCILDHTIYDQLLDRSARRALQSEHENKQSNNNNNSGEMKKIWANWIYGSIFFGLACTSWVLFTRFVLL</sequence>
<dbReference type="Pfam" id="PF07690">
    <property type="entry name" value="MFS_1"/>
    <property type="match status" value="1"/>
</dbReference>
<keyword evidence="19" id="KW-0472">Membrane</keyword>
<evidence type="ECO:0000256" key="10">
    <source>
        <dbReference type="ARBA" id="ARBA00044900"/>
    </source>
</evidence>
<comment type="catalytic activity">
    <reaction evidence="3">
        <text>L-histidyl-glycine(out) = L-histidyl-glycine(in)</text>
        <dbReference type="Rhea" id="RHEA:79395"/>
        <dbReference type="ChEBI" id="CHEBI:229957"/>
    </reaction>
</comment>
<evidence type="ECO:0000256" key="4">
    <source>
        <dbReference type="ARBA" id="ARBA00044881"/>
    </source>
</evidence>
<dbReference type="PROSITE" id="PS50850">
    <property type="entry name" value="MFS"/>
    <property type="match status" value="1"/>
</dbReference>
<evidence type="ECO:0000313" key="21">
    <source>
        <dbReference type="EMBL" id="KAJ8659570.1"/>
    </source>
</evidence>
<evidence type="ECO:0000256" key="7">
    <source>
        <dbReference type="ARBA" id="ARBA00044893"/>
    </source>
</evidence>
<dbReference type="InterPro" id="IPR011701">
    <property type="entry name" value="MFS"/>
</dbReference>
<feature type="transmembrane region" description="Helical" evidence="19">
    <location>
        <begin position="199"/>
        <end position="221"/>
    </location>
</feature>
<comment type="function">
    <text evidence="17">Lysosomal dipeptide uniporter that selectively exports lysine, arginine or histidine-containing dipeptides with a net positive charge from the lysosome lumen into the cytosol. Could play a role in a specific type of protein O-glycosylation indirectly regulating macrophages migration and tissue invasion. Also essential for liver homeostasis.</text>
</comment>
<feature type="domain" description="Major facilitator superfamily (MFS) profile" evidence="20">
    <location>
        <begin position="75"/>
        <end position="474"/>
    </location>
</feature>
<dbReference type="InterPro" id="IPR052187">
    <property type="entry name" value="MFSD1"/>
</dbReference>
<comment type="catalytic activity">
    <reaction evidence="4">
        <text>L-alpha-aminoacyl-L-arginine(out) = L-alpha-aminoacyl-L-arginine(in)</text>
        <dbReference type="Rhea" id="RHEA:79367"/>
        <dbReference type="ChEBI" id="CHEBI:229968"/>
    </reaction>
</comment>
<reference evidence="21 22" key="1">
    <citation type="submission" date="2023-03" db="EMBL/GenBank/DDBJ databases">
        <title>Genome sequence of Lichtheimia ornata CBS 291.66.</title>
        <authorList>
            <person name="Mohabir J.T."/>
            <person name="Shea T.P."/>
            <person name="Kurbessoian T."/>
            <person name="Berby B."/>
            <person name="Fontaine J."/>
            <person name="Livny J."/>
            <person name="Gnirke A."/>
            <person name="Stajich J.E."/>
            <person name="Cuomo C.A."/>
        </authorList>
    </citation>
    <scope>NUCLEOTIDE SEQUENCE [LARGE SCALE GENOMIC DNA]</scope>
    <source>
        <strain evidence="21">CBS 291.66</strain>
    </source>
</reference>
<comment type="catalytic activity">
    <reaction evidence="13">
        <text>L-alanyl-L-lysine(out) = L-alanyl-L-lysine(in)</text>
        <dbReference type="Rhea" id="RHEA:79415"/>
        <dbReference type="ChEBI" id="CHEBI:192470"/>
    </reaction>
</comment>
<dbReference type="InterPro" id="IPR036259">
    <property type="entry name" value="MFS_trans_sf"/>
</dbReference>
<dbReference type="GeneID" id="83211960"/>
<evidence type="ECO:0000256" key="6">
    <source>
        <dbReference type="ARBA" id="ARBA00044891"/>
    </source>
</evidence>
<dbReference type="PANTHER" id="PTHR23512">
    <property type="entry name" value="MAJOR FACILITATOR SUPERFAMILY DOMAIN-CONTAINING PROTEIN 1"/>
    <property type="match status" value="1"/>
</dbReference>